<keyword evidence="2" id="KW-1185">Reference proteome</keyword>
<evidence type="ECO:0000313" key="2">
    <source>
        <dbReference type="Proteomes" id="UP000004913"/>
    </source>
</evidence>
<dbReference type="HOGENOM" id="CLU_2715932_0_0_10"/>
<sequence length="72" mass="8135">MNILTVQLILSSSLELKKIQSVILCCTVEQILYVIGNNPAYKNPRAGLFLQQTNKLNKMRITDNKKQGNAEE</sequence>
<gene>
    <name evidence="1" type="ORF">HMPREF9455_03757</name>
</gene>
<comment type="caution">
    <text evidence="1">The sequence shown here is derived from an EMBL/GenBank/DDBJ whole genome shotgun (WGS) entry which is preliminary data.</text>
</comment>
<accession>F5J340</accession>
<protein>
    <submittedName>
        <fullName evidence="1">Uncharacterized protein</fullName>
    </submittedName>
</protein>
<dbReference type="AlphaFoldDB" id="F5J340"/>
<proteinExistence type="predicted"/>
<evidence type="ECO:0000313" key="1">
    <source>
        <dbReference type="EMBL" id="EGJ99884.1"/>
    </source>
</evidence>
<organism evidence="1 2">
    <name type="scientific">Dysgonomonas gadei ATCC BAA-286</name>
    <dbReference type="NCBI Taxonomy" id="742766"/>
    <lineage>
        <taxon>Bacteria</taxon>
        <taxon>Pseudomonadati</taxon>
        <taxon>Bacteroidota</taxon>
        <taxon>Bacteroidia</taxon>
        <taxon>Bacteroidales</taxon>
        <taxon>Dysgonomonadaceae</taxon>
        <taxon>Dysgonomonas</taxon>
    </lineage>
</organism>
<name>F5J340_9BACT</name>
<reference evidence="1 2" key="1">
    <citation type="submission" date="2011-04" db="EMBL/GenBank/DDBJ databases">
        <title>The Genome Sequence of Dysgonomonas gadei ATCC BAA-286.</title>
        <authorList>
            <consortium name="The Broad Institute Genome Sequencing Platform"/>
            <person name="Earl A."/>
            <person name="Ward D."/>
            <person name="Feldgarden M."/>
            <person name="Gevers D."/>
            <person name="Pudlo N."/>
            <person name="Martens E."/>
            <person name="Allen-Vercoe E."/>
            <person name="Young S.K."/>
            <person name="Zeng Q."/>
            <person name="Gargeya S."/>
            <person name="Fitzgerald M."/>
            <person name="Haas B."/>
            <person name="Abouelleil A."/>
            <person name="Alvarado L."/>
            <person name="Arachchi H.M."/>
            <person name="Berlin A."/>
            <person name="Brown A."/>
            <person name="Chapman S.B."/>
            <person name="Chen Z."/>
            <person name="Dunbar C."/>
            <person name="Freedman E."/>
            <person name="Gearin G."/>
            <person name="Gellesch M."/>
            <person name="Goldberg J."/>
            <person name="Griggs A."/>
            <person name="Gujja S."/>
            <person name="Heiman D."/>
            <person name="Howarth C."/>
            <person name="Larson L."/>
            <person name="Lui A."/>
            <person name="MacDonald P.J.P."/>
            <person name="Mehta T."/>
            <person name="Montmayeur A."/>
            <person name="Murphy C."/>
            <person name="Neiman D."/>
            <person name="Pearson M."/>
            <person name="Priest M."/>
            <person name="Roberts A."/>
            <person name="Saif S."/>
            <person name="Shea T."/>
            <person name="Shenoy N."/>
            <person name="Sisk P."/>
            <person name="Stolte C."/>
            <person name="Sykes S."/>
            <person name="Yandava C."/>
            <person name="Wortman J."/>
            <person name="Nusbaum C."/>
            <person name="Birren B."/>
        </authorList>
    </citation>
    <scope>NUCLEOTIDE SEQUENCE [LARGE SCALE GENOMIC DNA]</scope>
    <source>
        <strain evidence="1 2">ATCC BAA-286</strain>
    </source>
</reference>
<dbReference type="Proteomes" id="UP000004913">
    <property type="component" value="Unassembled WGS sequence"/>
</dbReference>
<dbReference type="EMBL" id="ADLV01000049">
    <property type="protein sequence ID" value="EGJ99884.1"/>
    <property type="molecule type" value="Genomic_DNA"/>
</dbReference>